<dbReference type="Proteomes" id="UP000800036">
    <property type="component" value="Unassembled WGS sequence"/>
</dbReference>
<feature type="domain" description="Squalene cyclase N-terminal" evidence="3">
    <location>
        <begin position="18"/>
        <end position="85"/>
    </location>
</feature>
<evidence type="ECO:0000313" key="4">
    <source>
        <dbReference type="EMBL" id="KAF1967978.1"/>
    </source>
</evidence>
<dbReference type="InterPro" id="IPR008930">
    <property type="entry name" value="Terpenoid_cyclase/PrenylTrfase"/>
</dbReference>
<sequence length="404" mass="45677">MRSRRLAFCSATLFEPGLRLMPTRSSALAVCVRFILDRLDDGRFGAFWASNFGAVLALHAEGFSFKHPAITHLLEVIEKYRWEDEQGLQMQVTHGPVWDTGLMALGLLENGLQTETMDHRQILDVRGDFHKRDQTLARGGWCYQDCDTYYPDNDDTLIPLLCIVMHMPEELRSKSCIAAIEFLLGMQCSNGVWACFDGWNICNFWLNQKPFGQGNEFFDPSVPDITGRVIECYGILLAKSDTSGKELINSDLYIRMKHACHKAIRYLASVQDAQGLWGSRWHVNYLNGTYSVLCGIKFFLHEIEDSLEASFVEEMVQRPLTWVKTMQNKDGDAGRGDSTPTQTAWAIMTLLAHLPPEDHCIVQGVQYLVRTQTTGPSVSEEDGAGIGTGLGATWRLRDYYHEIF</sequence>
<keyword evidence="1" id="KW-0677">Repeat</keyword>
<organism evidence="4 5">
    <name type="scientific">Bimuria novae-zelandiae CBS 107.79</name>
    <dbReference type="NCBI Taxonomy" id="1447943"/>
    <lineage>
        <taxon>Eukaryota</taxon>
        <taxon>Fungi</taxon>
        <taxon>Dikarya</taxon>
        <taxon>Ascomycota</taxon>
        <taxon>Pezizomycotina</taxon>
        <taxon>Dothideomycetes</taxon>
        <taxon>Pleosporomycetidae</taxon>
        <taxon>Pleosporales</taxon>
        <taxon>Massarineae</taxon>
        <taxon>Didymosphaeriaceae</taxon>
        <taxon>Bimuria</taxon>
    </lineage>
</organism>
<keyword evidence="4" id="KW-0808">Transferase</keyword>
<reference evidence="4" key="1">
    <citation type="journal article" date="2020" name="Stud. Mycol.">
        <title>101 Dothideomycetes genomes: a test case for predicting lifestyles and emergence of pathogens.</title>
        <authorList>
            <person name="Haridas S."/>
            <person name="Albert R."/>
            <person name="Binder M."/>
            <person name="Bloem J."/>
            <person name="Labutti K."/>
            <person name="Salamov A."/>
            <person name="Andreopoulos B."/>
            <person name="Baker S."/>
            <person name="Barry K."/>
            <person name="Bills G."/>
            <person name="Bluhm B."/>
            <person name="Cannon C."/>
            <person name="Castanera R."/>
            <person name="Culley D."/>
            <person name="Daum C."/>
            <person name="Ezra D."/>
            <person name="Gonzalez J."/>
            <person name="Henrissat B."/>
            <person name="Kuo A."/>
            <person name="Liang C."/>
            <person name="Lipzen A."/>
            <person name="Lutzoni F."/>
            <person name="Magnuson J."/>
            <person name="Mondo S."/>
            <person name="Nolan M."/>
            <person name="Ohm R."/>
            <person name="Pangilinan J."/>
            <person name="Park H.-J."/>
            <person name="Ramirez L."/>
            <person name="Alfaro M."/>
            <person name="Sun H."/>
            <person name="Tritt A."/>
            <person name="Yoshinaga Y."/>
            <person name="Zwiers L.-H."/>
            <person name="Turgeon B."/>
            <person name="Goodwin S."/>
            <person name="Spatafora J."/>
            <person name="Crous P."/>
            <person name="Grigoriev I."/>
        </authorList>
    </citation>
    <scope>NUCLEOTIDE SEQUENCE</scope>
    <source>
        <strain evidence="4">CBS 107.79</strain>
    </source>
</reference>
<proteinExistence type="predicted"/>
<dbReference type="GO" id="GO:0005811">
    <property type="term" value="C:lipid droplet"/>
    <property type="evidence" value="ECO:0007669"/>
    <property type="project" value="InterPro"/>
</dbReference>
<dbReference type="InterPro" id="IPR018333">
    <property type="entry name" value="Squalene_cyclase"/>
</dbReference>
<dbReference type="GO" id="GO:0016104">
    <property type="term" value="P:triterpenoid biosynthetic process"/>
    <property type="evidence" value="ECO:0007669"/>
    <property type="project" value="InterPro"/>
</dbReference>
<dbReference type="EMBL" id="ML976726">
    <property type="protein sequence ID" value="KAF1967978.1"/>
    <property type="molecule type" value="Genomic_DNA"/>
</dbReference>
<dbReference type="InterPro" id="IPR032697">
    <property type="entry name" value="SQ_cyclase_N"/>
</dbReference>
<evidence type="ECO:0000256" key="1">
    <source>
        <dbReference type="ARBA" id="ARBA00022737"/>
    </source>
</evidence>
<gene>
    <name evidence="4" type="ORF">BU23DRAFT_657941</name>
</gene>
<dbReference type="PANTHER" id="PTHR11764:SF82">
    <property type="entry name" value="TERPENE CYCLASE_MUTASE FAMILY MEMBER"/>
    <property type="match status" value="1"/>
</dbReference>
<evidence type="ECO:0000259" key="3">
    <source>
        <dbReference type="Pfam" id="PF13249"/>
    </source>
</evidence>
<dbReference type="SUPFAM" id="SSF48239">
    <property type="entry name" value="Terpenoid cyclases/Protein prenyltransferases"/>
    <property type="match status" value="1"/>
</dbReference>
<dbReference type="InterPro" id="IPR032696">
    <property type="entry name" value="SQ_cyclase_C"/>
</dbReference>
<dbReference type="PANTHER" id="PTHR11764">
    <property type="entry name" value="TERPENE CYCLASE/MUTASE FAMILY MEMBER"/>
    <property type="match status" value="1"/>
</dbReference>
<evidence type="ECO:0000313" key="5">
    <source>
        <dbReference type="Proteomes" id="UP000800036"/>
    </source>
</evidence>
<protein>
    <submittedName>
        <fullName evidence="4">Terpenoid cyclases/Protein prenyltransferase</fullName>
    </submittedName>
</protein>
<dbReference type="Gene3D" id="1.50.10.20">
    <property type="match status" value="1"/>
</dbReference>
<feature type="domain" description="Squalene cyclase C-terminal" evidence="2">
    <location>
        <begin position="96"/>
        <end position="386"/>
    </location>
</feature>
<dbReference type="Pfam" id="PF13243">
    <property type="entry name" value="SQHop_cyclase_C"/>
    <property type="match status" value="1"/>
</dbReference>
<name>A0A6A5UTE9_9PLEO</name>
<dbReference type="AlphaFoldDB" id="A0A6A5UTE9"/>
<dbReference type="OrthoDB" id="21502at2759"/>
<keyword evidence="5" id="KW-1185">Reference proteome</keyword>
<dbReference type="GO" id="GO:0016740">
    <property type="term" value="F:transferase activity"/>
    <property type="evidence" value="ECO:0007669"/>
    <property type="project" value="UniProtKB-KW"/>
</dbReference>
<accession>A0A6A5UTE9</accession>
<dbReference type="Pfam" id="PF13249">
    <property type="entry name" value="SQHop_cyclase_N"/>
    <property type="match status" value="1"/>
</dbReference>
<evidence type="ECO:0000259" key="2">
    <source>
        <dbReference type="Pfam" id="PF13243"/>
    </source>
</evidence>
<dbReference type="GO" id="GO:0016866">
    <property type="term" value="F:intramolecular transferase activity"/>
    <property type="evidence" value="ECO:0007669"/>
    <property type="project" value="InterPro"/>
</dbReference>